<gene>
    <name evidence="2" type="ORF">SAMN03080601_02631</name>
</gene>
<evidence type="ECO:0000313" key="3">
    <source>
        <dbReference type="Proteomes" id="UP000191055"/>
    </source>
</evidence>
<dbReference type="RefSeq" id="WP_079558333.1">
    <property type="nucleotide sequence ID" value="NZ_CP021904.1"/>
</dbReference>
<evidence type="ECO:0008006" key="4">
    <source>
        <dbReference type="Google" id="ProtNLM"/>
    </source>
</evidence>
<dbReference type="Proteomes" id="UP000191055">
    <property type="component" value="Unassembled WGS sequence"/>
</dbReference>
<reference evidence="2 3" key="1">
    <citation type="submission" date="2017-02" db="EMBL/GenBank/DDBJ databases">
        <authorList>
            <person name="Peterson S.W."/>
        </authorList>
    </citation>
    <scope>NUCLEOTIDE SEQUENCE [LARGE SCALE GENOMIC DNA]</scope>
    <source>
        <strain evidence="2 3">DSM 24412</strain>
    </source>
</reference>
<accession>A0A1T5HQS4</accession>
<dbReference type="EMBL" id="FUYV01000016">
    <property type="protein sequence ID" value="SKC22992.1"/>
    <property type="molecule type" value="Genomic_DNA"/>
</dbReference>
<sequence length="278" mass="30395">MKNTRFLLVLMLALSFVFSSCDDDIRTSALTIDMHEEATITAYFYAELNKKHLGLEFAPDGTEVLVSISYGDLNPGAGSGNWTKTAAIQNGKIEVTVPASTTGVTVTLLPAEFEYEQAQEQGAANDRIPKIFKVTSGNTISNVRSGQNRYHQVIYNTQETFRNFNETVVARIRVQAIFNDETSELVDAPNTTSVTAFTTGADGKGWASTATVGSQGVLEITVPKGEQVSFEFIADKRVTDAESTTGYSTKRYKFSASRTFNTFNPVAAPVTFSSQLWE</sequence>
<feature type="signal peptide" evidence="1">
    <location>
        <begin position="1"/>
        <end position="22"/>
    </location>
</feature>
<dbReference type="KEGG" id="asx:CDL62_04350"/>
<organism evidence="2 3">
    <name type="scientific">Alkalitalea saponilacus</name>
    <dbReference type="NCBI Taxonomy" id="889453"/>
    <lineage>
        <taxon>Bacteria</taxon>
        <taxon>Pseudomonadati</taxon>
        <taxon>Bacteroidota</taxon>
        <taxon>Bacteroidia</taxon>
        <taxon>Marinilabiliales</taxon>
        <taxon>Marinilabiliaceae</taxon>
        <taxon>Alkalitalea</taxon>
    </lineage>
</organism>
<feature type="chain" id="PRO_5012211183" description="DUF1735 domain-containing protein" evidence="1">
    <location>
        <begin position="23"/>
        <end position="278"/>
    </location>
</feature>
<protein>
    <recommendedName>
        <fullName evidence="4">DUF1735 domain-containing protein</fullName>
    </recommendedName>
</protein>
<proteinExistence type="predicted"/>
<dbReference type="STRING" id="889453.SAMN03080601_02631"/>
<keyword evidence="1" id="KW-0732">Signal</keyword>
<dbReference type="OrthoDB" id="1116258at2"/>
<keyword evidence="3" id="KW-1185">Reference proteome</keyword>
<evidence type="ECO:0000313" key="2">
    <source>
        <dbReference type="EMBL" id="SKC22992.1"/>
    </source>
</evidence>
<name>A0A1T5HQS4_9BACT</name>
<dbReference type="PROSITE" id="PS51257">
    <property type="entry name" value="PROKAR_LIPOPROTEIN"/>
    <property type="match status" value="1"/>
</dbReference>
<dbReference type="AlphaFoldDB" id="A0A1T5HQS4"/>
<evidence type="ECO:0000256" key="1">
    <source>
        <dbReference type="SAM" id="SignalP"/>
    </source>
</evidence>